<keyword evidence="3" id="KW-0677">Repeat</keyword>
<feature type="domain" description="C2H2-type" evidence="8">
    <location>
        <begin position="51"/>
        <end position="79"/>
    </location>
</feature>
<dbReference type="AlphaFoldDB" id="A0A2B7WF33"/>
<dbReference type="SUPFAM" id="SSF57667">
    <property type="entry name" value="beta-beta-alpha zinc fingers"/>
    <property type="match status" value="1"/>
</dbReference>
<dbReference type="PANTHER" id="PTHR40626:SF31">
    <property type="entry name" value="TRANSCRIPTIONAL ACTIVATOR_REPRESSOR MOT3"/>
    <property type="match status" value="1"/>
</dbReference>
<feature type="domain" description="C2H2-type" evidence="8">
    <location>
        <begin position="23"/>
        <end position="50"/>
    </location>
</feature>
<dbReference type="EMBL" id="PDNB01000380">
    <property type="protein sequence ID" value="PGG95202.1"/>
    <property type="molecule type" value="Genomic_DNA"/>
</dbReference>
<proteinExistence type="predicted"/>
<evidence type="ECO:0000313" key="9">
    <source>
        <dbReference type="EMBL" id="PGG95202.1"/>
    </source>
</evidence>
<dbReference type="PROSITE" id="PS00028">
    <property type="entry name" value="ZINC_FINGER_C2H2_1"/>
    <property type="match status" value="1"/>
</dbReference>
<dbReference type="PANTHER" id="PTHR40626">
    <property type="entry name" value="MIP31509P"/>
    <property type="match status" value="1"/>
</dbReference>
<evidence type="ECO:0000256" key="7">
    <source>
        <dbReference type="PROSITE-ProRule" id="PRU00042"/>
    </source>
</evidence>
<comment type="subcellular location">
    <subcellularLocation>
        <location evidence="1">Nucleus</location>
    </subcellularLocation>
</comment>
<reference evidence="9 10" key="1">
    <citation type="submission" date="2017-10" db="EMBL/GenBank/DDBJ databases">
        <title>Comparative genomics in systemic dimorphic fungi from Ajellomycetaceae.</title>
        <authorList>
            <person name="Munoz J.F."/>
            <person name="Mcewen J.G."/>
            <person name="Clay O.K."/>
            <person name="Cuomo C.A."/>
        </authorList>
    </citation>
    <scope>NUCLEOTIDE SEQUENCE [LARGE SCALE GENOMIC DNA]</scope>
    <source>
        <strain evidence="9 10">UAMH5409</strain>
    </source>
</reference>
<comment type="caution">
    <text evidence="9">The sequence shown here is derived from an EMBL/GenBank/DDBJ whole genome shotgun (WGS) entry which is preliminary data.</text>
</comment>
<evidence type="ECO:0000256" key="5">
    <source>
        <dbReference type="ARBA" id="ARBA00022833"/>
    </source>
</evidence>
<dbReference type="GO" id="GO:0000981">
    <property type="term" value="F:DNA-binding transcription factor activity, RNA polymerase II-specific"/>
    <property type="evidence" value="ECO:0007669"/>
    <property type="project" value="InterPro"/>
</dbReference>
<sequence length="718" mass="79101">MSPPKVVHGTDTRLSDAQMNRTFRCNQCNSSFHRSAHLRRHQQIHRAEKPFTCSYCPVSSSRKDVIIRHTRNFHPDQLPQNSGGRIPMDLHPGRLPEHEIAVSTGGSSRSPPDARRAPAGLEMDCEDFTATLGFGAFEGFSGFLSPSASGYLGQLEPLTSDIRLSPAGQSITACNEAVNLRSDPLQPPSAHDTPSSDVDSYLDTPAGLNVDDYQKVRANLALLDTGSGLENLRFPSRYAVCRFVTAFFDHMATHFPIIHRPTFDMTKVPIPLLLEILASGALYSREHDIANNLNATALRIMSELGPPGMAGNQEAGFQLWTFQFNLLASYFATYNEPRQPGPNILPLLSRCVKLSEDAVSKFRSCNRTTWTDWVYQETISRCIAGTVILTAAINSTAAKPILHSVDLDTGFPLPSTTITWLNDGSHWDASSVQTSSSTSVLGNILAGEELNTKISTFSLLTIVAAILSYICSFEAVATSQHADLYTSFVNKMEKPVRLLNGLWNAQGADTSYECGSGSVALHAPLMKAARSLLDSAVFHLHGARQLRQMKWLLDNNVILRTPNEVERLFGGPFPTSLNEALLSAAKSWRSDIRRGLKYLQRVCQYRVSPLSCTALLEGSLLLCWYLEMNRFDLTTAAGNRTSLEILLWDSITELEGLGRADDTEASLLPLMAAADLLGDDPSVWQWPLALAGNIRQLIQQLKEIHARRRISLCHYSTG</sequence>
<dbReference type="Proteomes" id="UP000223968">
    <property type="component" value="Unassembled WGS sequence"/>
</dbReference>
<dbReference type="InterPro" id="IPR051059">
    <property type="entry name" value="VerF-like"/>
</dbReference>
<evidence type="ECO:0000256" key="6">
    <source>
        <dbReference type="ARBA" id="ARBA00023242"/>
    </source>
</evidence>
<dbReference type="GO" id="GO:0000785">
    <property type="term" value="C:chromatin"/>
    <property type="evidence" value="ECO:0007669"/>
    <property type="project" value="TreeGrafter"/>
</dbReference>
<dbReference type="PROSITE" id="PS50157">
    <property type="entry name" value="ZINC_FINGER_C2H2_2"/>
    <property type="match status" value="2"/>
</dbReference>
<dbReference type="GO" id="GO:0000978">
    <property type="term" value="F:RNA polymerase II cis-regulatory region sequence-specific DNA binding"/>
    <property type="evidence" value="ECO:0007669"/>
    <property type="project" value="InterPro"/>
</dbReference>
<keyword evidence="2" id="KW-0479">Metal-binding</keyword>
<evidence type="ECO:0000313" key="10">
    <source>
        <dbReference type="Proteomes" id="UP000223968"/>
    </source>
</evidence>
<keyword evidence="6" id="KW-0539">Nucleus</keyword>
<gene>
    <name evidence="9" type="ORF">AJ79_10194</name>
</gene>
<evidence type="ECO:0000256" key="3">
    <source>
        <dbReference type="ARBA" id="ARBA00022737"/>
    </source>
</evidence>
<dbReference type="Gene3D" id="3.30.160.60">
    <property type="entry name" value="Classic Zinc Finger"/>
    <property type="match status" value="1"/>
</dbReference>
<dbReference type="GO" id="GO:0006351">
    <property type="term" value="P:DNA-templated transcription"/>
    <property type="evidence" value="ECO:0007669"/>
    <property type="project" value="InterPro"/>
</dbReference>
<keyword evidence="10" id="KW-1185">Reference proteome</keyword>
<evidence type="ECO:0000259" key="8">
    <source>
        <dbReference type="PROSITE" id="PS50157"/>
    </source>
</evidence>
<keyword evidence="4 7" id="KW-0863">Zinc-finger</keyword>
<dbReference type="InterPro" id="IPR013087">
    <property type="entry name" value="Znf_C2H2_type"/>
</dbReference>
<dbReference type="GO" id="GO:0008270">
    <property type="term" value="F:zinc ion binding"/>
    <property type="evidence" value="ECO:0007669"/>
    <property type="project" value="UniProtKB-KW"/>
</dbReference>
<accession>A0A2B7WF33</accession>
<dbReference type="FunFam" id="3.30.160.60:FF:000446">
    <property type="entry name" value="Zinc finger protein"/>
    <property type="match status" value="1"/>
</dbReference>
<dbReference type="InterPro" id="IPR036236">
    <property type="entry name" value="Znf_C2H2_sf"/>
</dbReference>
<dbReference type="GO" id="GO:0005634">
    <property type="term" value="C:nucleus"/>
    <property type="evidence" value="ECO:0007669"/>
    <property type="project" value="UniProtKB-SubCell"/>
</dbReference>
<evidence type="ECO:0000256" key="2">
    <source>
        <dbReference type="ARBA" id="ARBA00022723"/>
    </source>
</evidence>
<name>A0A2B7WF33_9EURO</name>
<dbReference type="STRING" id="1447875.A0A2B7WF33"/>
<dbReference type="OrthoDB" id="654211at2759"/>
<dbReference type="SMART" id="SM00355">
    <property type="entry name" value="ZnF_C2H2"/>
    <property type="match status" value="2"/>
</dbReference>
<organism evidence="9 10">
    <name type="scientific">Helicocarpus griseus UAMH5409</name>
    <dbReference type="NCBI Taxonomy" id="1447875"/>
    <lineage>
        <taxon>Eukaryota</taxon>
        <taxon>Fungi</taxon>
        <taxon>Dikarya</taxon>
        <taxon>Ascomycota</taxon>
        <taxon>Pezizomycotina</taxon>
        <taxon>Eurotiomycetes</taxon>
        <taxon>Eurotiomycetidae</taxon>
        <taxon>Onygenales</taxon>
        <taxon>Ajellomycetaceae</taxon>
        <taxon>Helicocarpus</taxon>
    </lineage>
</organism>
<keyword evidence="5" id="KW-0862">Zinc</keyword>
<evidence type="ECO:0000256" key="1">
    <source>
        <dbReference type="ARBA" id="ARBA00004123"/>
    </source>
</evidence>
<evidence type="ECO:0000256" key="4">
    <source>
        <dbReference type="ARBA" id="ARBA00022771"/>
    </source>
</evidence>
<protein>
    <recommendedName>
        <fullName evidence="8">C2H2-type domain-containing protein</fullName>
    </recommendedName>
</protein>
<dbReference type="CDD" id="cd12148">
    <property type="entry name" value="fungal_TF_MHR"/>
    <property type="match status" value="1"/>
</dbReference>
<dbReference type="InterPro" id="IPR007219">
    <property type="entry name" value="XnlR_reg_dom"/>
</dbReference>
<dbReference type="Pfam" id="PF04082">
    <property type="entry name" value="Fungal_trans"/>
    <property type="match status" value="1"/>
</dbReference>